<keyword evidence="2" id="KW-1185">Reference proteome</keyword>
<comment type="caution">
    <text evidence="1">The sequence shown here is derived from an EMBL/GenBank/DDBJ whole genome shotgun (WGS) entry which is preliminary data.</text>
</comment>
<evidence type="ECO:0008006" key="3">
    <source>
        <dbReference type="Google" id="ProtNLM"/>
    </source>
</evidence>
<organism evidence="1 2">
    <name type="scientific">Hohenbuehelia grisea</name>
    <dbReference type="NCBI Taxonomy" id="104357"/>
    <lineage>
        <taxon>Eukaryota</taxon>
        <taxon>Fungi</taxon>
        <taxon>Dikarya</taxon>
        <taxon>Basidiomycota</taxon>
        <taxon>Agaricomycotina</taxon>
        <taxon>Agaricomycetes</taxon>
        <taxon>Agaricomycetidae</taxon>
        <taxon>Agaricales</taxon>
        <taxon>Pleurotineae</taxon>
        <taxon>Pleurotaceae</taxon>
        <taxon>Hohenbuehelia</taxon>
    </lineage>
</organism>
<dbReference type="Gene3D" id="3.80.10.10">
    <property type="entry name" value="Ribonuclease Inhibitor"/>
    <property type="match status" value="1"/>
</dbReference>
<proteinExistence type="predicted"/>
<dbReference type="Proteomes" id="UP001556367">
    <property type="component" value="Unassembled WGS sequence"/>
</dbReference>
<reference evidence="2" key="1">
    <citation type="submission" date="2024-06" db="EMBL/GenBank/DDBJ databases">
        <title>Multi-omics analyses provide insights into the biosynthesis of the anticancer antibiotic pleurotin in Hohenbuehelia grisea.</title>
        <authorList>
            <person name="Weaver J.A."/>
            <person name="Alberti F."/>
        </authorList>
    </citation>
    <scope>NUCLEOTIDE SEQUENCE [LARGE SCALE GENOMIC DNA]</scope>
    <source>
        <strain evidence="2">T-177</strain>
    </source>
</reference>
<sequence length="372" mass="42949">MTTAPVTQIPVEIYGVIIEILRKSLDLINCSLVCRSWAPFTRRQLFSRVVLNGKSALRFVKLLQSPHCTITPSRIRSVTLSSLYPDRLSRKKVPLWLSMVLLELQSFPMIQRLRLKGDTPPNPEIQDLLARAFPNVTQFCLCDIRFPTRKIFEEFTNLVNRFPSLTALDIRGTGIYQPYRLTRRTLPPPSKLTALHLDYRHVLSVLSWINIHHSNERITDLSVDFGDENDVIVFRNFLGIRNDTLVRLSLEFVDAAWRTFAASVNLSYQTALRSLTMDLWDGDWRKENKKLDIPSYFSRTGDHRLRYIKFLLGHMPTTKWWTAMDDVLSGPRFSQLSHIVIVIPDRNTKIIPAMEALPKCAGRKEVKLMSLT</sequence>
<dbReference type="SUPFAM" id="SSF52047">
    <property type="entry name" value="RNI-like"/>
    <property type="match status" value="1"/>
</dbReference>
<evidence type="ECO:0000313" key="2">
    <source>
        <dbReference type="Proteomes" id="UP001556367"/>
    </source>
</evidence>
<dbReference type="InterPro" id="IPR032675">
    <property type="entry name" value="LRR_dom_sf"/>
</dbReference>
<dbReference type="EMBL" id="JASNQZ010000003">
    <property type="protein sequence ID" value="KAL0959364.1"/>
    <property type="molecule type" value="Genomic_DNA"/>
</dbReference>
<gene>
    <name evidence="1" type="ORF">HGRIS_014618</name>
</gene>
<accession>A0ABR3JUN1</accession>
<evidence type="ECO:0000313" key="1">
    <source>
        <dbReference type="EMBL" id="KAL0959364.1"/>
    </source>
</evidence>
<name>A0ABR3JUN1_9AGAR</name>
<protein>
    <recommendedName>
        <fullName evidence="3">F-box domain-containing protein</fullName>
    </recommendedName>
</protein>